<dbReference type="PATRIC" id="fig|1184267.3.peg.2450"/>
<keyword evidence="3" id="KW-1185">Reference proteome</keyword>
<dbReference type="InterPro" id="IPR011041">
    <property type="entry name" value="Quinoprot_gluc/sorb_DH_b-prop"/>
</dbReference>
<dbReference type="EMBL" id="CP003537">
    <property type="protein sequence ID" value="AGH96637.1"/>
    <property type="molecule type" value="Genomic_DNA"/>
</dbReference>
<dbReference type="Proteomes" id="UP000012040">
    <property type="component" value="Chromosome"/>
</dbReference>
<dbReference type="InterPro" id="IPR012938">
    <property type="entry name" value="Glc/Sorbosone_DH"/>
</dbReference>
<evidence type="ECO:0000313" key="2">
    <source>
        <dbReference type="EMBL" id="AGH96637.1"/>
    </source>
</evidence>
<proteinExistence type="predicted"/>
<sequence>MRQQLQLIFPALAIFLAFVLVSNCGPANSQSTTPPQSLSADPPQLSKTNLMMGLSQPWDLAFVPNGDLLFTERCIGLSVRKTDGQTVRLFGPAGAILAAPDMFCEGQSGAHGIAIDPDFQSNRMIYLFMASNISNPRTNRVVRLTVNSDYSVVNNRVDIITDIPFKHQSNSHGGIGAHSGGRLRFGPDGYLYVTTGDNHNGPLPQDLQRLGGKVLRVDRNGQAAAGNNTPFGGDARIFTYGHRNVQGICFHPDTGQAYTAEHGPNHSDEVTLISAGGNAGWDPKPDAGVNCADNYCGYGSNNTAGTPTSMTDLNKFPNAMKPVLSMNDSQGMGPCGFLVGSQWKSWDRALVVGIMGGARLEVLQVANENLIEQMTAGQLPAARLRSTVQGPDGNLYIATDAGEIWVVTPAP</sequence>
<dbReference type="eggNOG" id="COG2133">
    <property type="taxonomic scope" value="Bacteria"/>
</dbReference>
<dbReference type="PANTHER" id="PTHR19328:SF13">
    <property type="entry name" value="HIPL1 PROTEIN"/>
    <property type="match status" value="1"/>
</dbReference>
<evidence type="ECO:0000313" key="3">
    <source>
        <dbReference type="Proteomes" id="UP000012040"/>
    </source>
</evidence>
<evidence type="ECO:0000259" key="1">
    <source>
        <dbReference type="Pfam" id="PF07995"/>
    </source>
</evidence>
<dbReference type="OrthoDB" id="9770043at2"/>
<dbReference type="KEGG" id="bex:A11Q_2421"/>
<accession>M4VB73</accession>
<dbReference type="InterPro" id="IPR011042">
    <property type="entry name" value="6-blade_b-propeller_TolB-like"/>
</dbReference>
<dbReference type="HOGENOM" id="CLU_012253_0_1_7"/>
<reference evidence="2 3" key="1">
    <citation type="journal article" date="2013" name="ISME J.">
        <title>By their genes ye shall know them: genomic signatures of predatory bacteria.</title>
        <authorList>
            <person name="Pasternak Z."/>
            <person name="Pietrokovski S."/>
            <person name="Rotem O."/>
            <person name="Gophna U."/>
            <person name="Lurie-Weinberger M.N."/>
            <person name="Jurkevitch E."/>
        </authorList>
    </citation>
    <scope>NUCLEOTIDE SEQUENCE [LARGE SCALE GENOMIC DNA]</scope>
    <source>
        <strain evidence="2 3">JSS</strain>
    </source>
</reference>
<dbReference type="Pfam" id="PF07995">
    <property type="entry name" value="GSDH"/>
    <property type="match status" value="1"/>
</dbReference>
<gene>
    <name evidence="2" type="ORF">A11Q_2421</name>
</gene>
<feature type="domain" description="Glucose/Sorbosone dehydrogenase" evidence="1">
    <location>
        <begin position="54"/>
        <end position="402"/>
    </location>
</feature>
<dbReference type="SUPFAM" id="SSF50952">
    <property type="entry name" value="Soluble quinoprotein glucose dehydrogenase"/>
    <property type="match status" value="1"/>
</dbReference>
<dbReference type="PANTHER" id="PTHR19328">
    <property type="entry name" value="HEDGEHOG-INTERACTING PROTEIN"/>
    <property type="match status" value="1"/>
</dbReference>
<protein>
    <recommendedName>
        <fullName evidence="1">Glucose/Sorbosone dehydrogenase domain-containing protein</fullName>
    </recommendedName>
</protein>
<dbReference type="RefSeq" id="WP_015471127.1">
    <property type="nucleotide sequence ID" value="NC_020813.1"/>
</dbReference>
<organism evidence="2 3">
    <name type="scientific">Pseudobdellovibrio exovorus JSS</name>
    <dbReference type="NCBI Taxonomy" id="1184267"/>
    <lineage>
        <taxon>Bacteria</taxon>
        <taxon>Pseudomonadati</taxon>
        <taxon>Bdellovibrionota</taxon>
        <taxon>Bdellovibrionia</taxon>
        <taxon>Bdellovibrionales</taxon>
        <taxon>Pseudobdellovibrionaceae</taxon>
        <taxon>Pseudobdellovibrio</taxon>
    </lineage>
</organism>
<dbReference type="Gene3D" id="2.120.10.30">
    <property type="entry name" value="TolB, C-terminal domain"/>
    <property type="match status" value="1"/>
</dbReference>
<dbReference type="AlphaFoldDB" id="M4VB73"/>
<name>M4VB73_9BACT</name>